<dbReference type="InterPro" id="IPR012657">
    <property type="entry name" value="23S_rRNA-intervening_sequence"/>
</dbReference>
<dbReference type="AlphaFoldDB" id="A6DNX3"/>
<dbReference type="EMBL" id="ABCK01000014">
    <property type="protein sequence ID" value="EDM26782.1"/>
    <property type="molecule type" value="Genomic_DNA"/>
</dbReference>
<dbReference type="InterPro" id="IPR036583">
    <property type="entry name" value="23S_rRNA_IVS_sf"/>
</dbReference>
<gene>
    <name evidence="1" type="ORF">LNTAR_19085</name>
</gene>
<dbReference type="STRING" id="313628.LNTAR_19085"/>
<evidence type="ECO:0000313" key="2">
    <source>
        <dbReference type="Proteomes" id="UP000004947"/>
    </source>
</evidence>
<dbReference type="NCBIfam" id="NF008912">
    <property type="entry name" value="PRK12275.1-6"/>
    <property type="match status" value="1"/>
</dbReference>
<reference evidence="1 2" key="1">
    <citation type="journal article" date="2010" name="J. Bacteriol.">
        <title>Genome sequence of Lentisphaera araneosa HTCC2155T, the type species of the order Lentisphaerales in the phylum Lentisphaerae.</title>
        <authorList>
            <person name="Thrash J.C."/>
            <person name="Cho J.C."/>
            <person name="Vergin K.L."/>
            <person name="Morris R.M."/>
            <person name="Giovannoni S.J."/>
        </authorList>
    </citation>
    <scope>NUCLEOTIDE SEQUENCE [LARGE SCALE GENOMIC DNA]</scope>
    <source>
        <strain evidence="1 2">HTCC2155</strain>
    </source>
</reference>
<name>A6DNX3_9BACT</name>
<sequence>MKFEDLEVWKTSVELSILVYKQTKTLTDYGFKDQITRSALSIPSNIAEGFDRESNKETLYFLSVAKASCAELRTQIIIGEKVPFLNNEFSEYAKNETLKITTMLKALIRSRRSFN</sequence>
<dbReference type="CDD" id="cd16377">
    <property type="entry name" value="23S_rRNA_IVP_like"/>
    <property type="match status" value="1"/>
</dbReference>
<evidence type="ECO:0000313" key="1">
    <source>
        <dbReference type="EMBL" id="EDM26782.1"/>
    </source>
</evidence>
<dbReference type="PANTHER" id="PTHR38471">
    <property type="entry name" value="FOUR HELIX BUNDLE PROTEIN"/>
    <property type="match status" value="1"/>
</dbReference>
<dbReference type="eggNOG" id="COG0399">
    <property type="taxonomic scope" value="Bacteria"/>
</dbReference>
<dbReference type="Proteomes" id="UP000004947">
    <property type="component" value="Unassembled WGS sequence"/>
</dbReference>
<accession>A6DNX3</accession>
<dbReference type="Pfam" id="PF05635">
    <property type="entry name" value="23S_rRNA_IVP"/>
    <property type="match status" value="1"/>
</dbReference>
<keyword evidence="2" id="KW-1185">Reference proteome</keyword>
<dbReference type="Gene3D" id="1.20.1440.60">
    <property type="entry name" value="23S rRNA-intervening sequence"/>
    <property type="match status" value="1"/>
</dbReference>
<evidence type="ECO:0008006" key="3">
    <source>
        <dbReference type="Google" id="ProtNLM"/>
    </source>
</evidence>
<organism evidence="1 2">
    <name type="scientific">Lentisphaera araneosa HTCC2155</name>
    <dbReference type="NCBI Taxonomy" id="313628"/>
    <lineage>
        <taxon>Bacteria</taxon>
        <taxon>Pseudomonadati</taxon>
        <taxon>Lentisphaerota</taxon>
        <taxon>Lentisphaeria</taxon>
        <taxon>Lentisphaerales</taxon>
        <taxon>Lentisphaeraceae</taxon>
        <taxon>Lentisphaera</taxon>
    </lineage>
</organism>
<proteinExistence type="predicted"/>
<dbReference type="PANTHER" id="PTHR38471:SF2">
    <property type="entry name" value="FOUR HELIX BUNDLE PROTEIN"/>
    <property type="match status" value="1"/>
</dbReference>
<dbReference type="SUPFAM" id="SSF158446">
    <property type="entry name" value="IVS-encoded protein-like"/>
    <property type="match status" value="1"/>
</dbReference>
<dbReference type="NCBIfam" id="TIGR02436">
    <property type="entry name" value="four helix bundle protein"/>
    <property type="match status" value="1"/>
</dbReference>
<dbReference type="RefSeq" id="WP_007279558.1">
    <property type="nucleotide sequence ID" value="NZ_ABCK01000014.1"/>
</dbReference>
<comment type="caution">
    <text evidence="1">The sequence shown here is derived from an EMBL/GenBank/DDBJ whole genome shotgun (WGS) entry which is preliminary data.</text>
</comment>
<dbReference type="OrthoDB" id="9811959at2"/>
<protein>
    <recommendedName>
        <fullName evidence="3">Four helix bundle protein</fullName>
    </recommendedName>
</protein>